<name>A0A6N8SLM0_9HYPH</name>
<dbReference type="SUPFAM" id="SSF51658">
    <property type="entry name" value="Xylose isomerase-like"/>
    <property type="match status" value="1"/>
</dbReference>
<dbReference type="InterPro" id="IPR013022">
    <property type="entry name" value="Xyl_isomerase-like_TIM-brl"/>
</dbReference>
<comment type="caution">
    <text evidence="2">The sequence shown here is derived from an EMBL/GenBank/DDBJ whole genome shotgun (WGS) entry which is preliminary data.</text>
</comment>
<gene>
    <name evidence="2" type="ORF">GR138_29275</name>
</gene>
<dbReference type="PANTHER" id="PTHR12110:SF48">
    <property type="entry name" value="BLL3656 PROTEIN"/>
    <property type="match status" value="1"/>
</dbReference>
<protein>
    <submittedName>
        <fullName evidence="2">TIM barrel protein</fullName>
    </submittedName>
</protein>
<dbReference type="InterPro" id="IPR036237">
    <property type="entry name" value="Xyl_isomerase-like_sf"/>
</dbReference>
<organism evidence="2 3">
    <name type="scientific">Shinella kummerowiae</name>
    <dbReference type="NCBI Taxonomy" id="417745"/>
    <lineage>
        <taxon>Bacteria</taxon>
        <taxon>Pseudomonadati</taxon>
        <taxon>Pseudomonadota</taxon>
        <taxon>Alphaproteobacteria</taxon>
        <taxon>Hyphomicrobiales</taxon>
        <taxon>Rhizobiaceae</taxon>
        <taxon>Shinella</taxon>
    </lineage>
</organism>
<dbReference type="InterPro" id="IPR050312">
    <property type="entry name" value="IolE/XylAMocC-like"/>
</dbReference>
<dbReference type="Gene3D" id="3.20.20.150">
    <property type="entry name" value="Divalent-metal-dependent TIM barrel enzymes"/>
    <property type="match status" value="1"/>
</dbReference>
<proteinExistence type="predicted"/>
<dbReference type="Pfam" id="PF01261">
    <property type="entry name" value="AP_endonuc_2"/>
    <property type="match status" value="1"/>
</dbReference>
<dbReference type="OrthoDB" id="9072761at2"/>
<evidence type="ECO:0000259" key="1">
    <source>
        <dbReference type="Pfam" id="PF01261"/>
    </source>
</evidence>
<dbReference type="AlphaFoldDB" id="A0A6N8SLM0"/>
<dbReference type="RefSeq" id="WP_160862772.1">
    <property type="nucleotide sequence ID" value="NZ_JAODWE010000018.1"/>
</dbReference>
<dbReference type="PANTHER" id="PTHR12110">
    <property type="entry name" value="HYDROXYPYRUVATE ISOMERASE"/>
    <property type="match status" value="1"/>
</dbReference>
<sequence>MNPANVSLAQLGMNDEGPVALIAAAAEAGFGAVGLPLRSGALRNLKVEIVGNAPLLREITAACRDTEVGVFDVEALVLGHLPPDDVLERILETAAKLGASRISCLGYEPLHGPGDIPPGGEAEKLSDICALATRFGLQVGVEFMAFRSIDSLSAAVDIITASGADNAGIVLDALHVQRTGARPGDIAALPSGIVSHLQICDASASAPAREDLPQEARGGRLLPGEGVIPLAAIIAALPAGTAMSLEIPVAALASESVAERARIGAASIAWL</sequence>
<evidence type="ECO:0000313" key="2">
    <source>
        <dbReference type="EMBL" id="MXN49293.1"/>
    </source>
</evidence>
<feature type="domain" description="Xylose isomerase-like TIM barrel" evidence="1">
    <location>
        <begin position="22"/>
        <end position="256"/>
    </location>
</feature>
<accession>A0A6N8SLM0</accession>
<evidence type="ECO:0000313" key="3">
    <source>
        <dbReference type="Proteomes" id="UP000435802"/>
    </source>
</evidence>
<dbReference type="EMBL" id="WUMK01000018">
    <property type="protein sequence ID" value="MXN49293.1"/>
    <property type="molecule type" value="Genomic_DNA"/>
</dbReference>
<keyword evidence="3" id="KW-1185">Reference proteome</keyword>
<reference evidence="2 3" key="1">
    <citation type="submission" date="2019-12" db="EMBL/GenBank/DDBJ databases">
        <title>Shinella kummerowiae sp. nov., a symbiotic bacterium isolated from root nodules of the herbal legume Kummerowia stipulacea.</title>
        <authorList>
            <person name="Gao J."/>
        </authorList>
    </citation>
    <scope>NUCLEOTIDE SEQUENCE [LARGE SCALE GENOMIC DNA]</scope>
    <source>
        <strain evidence="2 3">CCBAU 25048</strain>
    </source>
</reference>
<dbReference type="Proteomes" id="UP000435802">
    <property type="component" value="Unassembled WGS sequence"/>
</dbReference>